<sequence length="206" mass="23463">MALVDTQCRGVVKYSRRFLVVQQARSTHRELRRFALLNSPEPSCIRKGRTLSEFGDSISESRSVLPHILAHSKPACASMFPPFNQPPCTLPLPPSLRVVSESFCTGTLQYRILDSRTRSHALTASKLVRQTTPIWLVRRSRCHRDVWLSTHAHVQCRNIRFVPTAWPSVDIHLSGYSQVTLNHALSCCEEAYGLKRLLSVRIKKQF</sequence>
<evidence type="ECO:0000313" key="1">
    <source>
        <dbReference type="EMBL" id="VEL18825.1"/>
    </source>
</evidence>
<dbReference type="EMBL" id="CAAALY010038877">
    <property type="protein sequence ID" value="VEL18825.1"/>
    <property type="molecule type" value="Genomic_DNA"/>
</dbReference>
<proteinExistence type="predicted"/>
<organism evidence="1 2">
    <name type="scientific">Protopolystoma xenopodis</name>
    <dbReference type="NCBI Taxonomy" id="117903"/>
    <lineage>
        <taxon>Eukaryota</taxon>
        <taxon>Metazoa</taxon>
        <taxon>Spiralia</taxon>
        <taxon>Lophotrochozoa</taxon>
        <taxon>Platyhelminthes</taxon>
        <taxon>Monogenea</taxon>
        <taxon>Polyopisthocotylea</taxon>
        <taxon>Polystomatidea</taxon>
        <taxon>Polystomatidae</taxon>
        <taxon>Protopolystoma</taxon>
    </lineage>
</organism>
<dbReference type="AlphaFoldDB" id="A0A448WS30"/>
<evidence type="ECO:0000313" key="2">
    <source>
        <dbReference type="Proteomes" id="UP000784294"/>
    </source>
</evidence>
<reference evidence="1" key="1">
    <citation type="submission" date="2018-11" db="EMBL/GenBank/DDBJ databases">
        <authorList>
            <consortium name="Pathogen Informatics"/>
        </authorList>
    </citation>
    <scope>NUCLEOTIDE SEQUENCE</scope>
</reference>
<protein>
    <submittedName>
        <fullName evidence="1">Uncharacterized protein</fullName>
    </submittedName>
</protein>
<keyword evidence="2" id="KW-1185">Reference proteome</keyword>
<accession>A0A448WS30</accession>
<dbReference type="Proteomes" id="UP000784294">
    <property type="component" value="Unassembled WGS sequence"/>
</dbReference>
<gene>
    <name evidence="1" type="ORF">PXEA_LOCUS12265</name>
</gene>
<name>A0A448WS30_9PLAT</name>
<comment type="caution">
    <text evidence="1">The sequence shown here is derived from an EMBL/GenBank/DDBJ whole genome shotgun (WGS) entry which is preliminary data.</text>
</comment>